<protein>
    <submittedName>
        <fullName evidence="1">Uncharacterized protein</fullName>
    </submittedName>
</protein>
<proteinExistence type="predicted"/>
<comment type="caution">
    <text evidence="1">The sequence shown here is derived from an EMBL/GenBank/DDBJ whole genome shotgun (WGS) entry which is preliminary data.</text>
</comment>
<dbReference type="STRING" id="1217799.DEALK_18380"/>
<dbReference type="RefSeq" id="WP_058439901.1">
    <property type="nucleotide sequence ID" value="NZ_KQ758903.1"/>
</dbReference>
<keyword evidence="2" id="KW-1185">Reference proteome</keyword>
<organism evidence="1 2">
    <name type="scientific">Dehalogenimonas alkenigignens</name>
    <dbReference type="NCBI Taxonomy" id="1217799"/>
    <lineage>
        <taxon>Bacteria</taxon>
        <taxon>Bacillati</taxon>
        <taxon>Chloroflexota</taxon>
        <taxon>Dehalococcoidia</taxon>
        <taxon>Dehalococcoidales</taxon>
        <taxon>Dehalococcoidaceae</taxon>
        <taxon>Dehalogenimonas</taxon>
    </lineage>
</organism>
<reference evidence="1 2" key="1">
    <citation type="submission" date="2015-06" db="EMBL/GenBank/DDBJ databases">
        <title>Genome sequence of the organohalide-respiring Dehalogenimonas alkenigignens type strain (IP3-3T).</title>
        <authorList>
            <person name="Key T.A."/>
            <person name="Richmond D.P."/>
            <person name="Bowman K.S."/>
            <person name="Cho Y.-J."/>
            <person name="Chun J."/>
            <person name="da Costa M.S."/>
            <person name="Rainey F.A."/>
            <person name="Moe W.M."/>
        </authorList>
    </citation>
    <scope>NUCLEOTIDE SEQUENCE [LARGE SCALE GENOMIC DNA]</scope>
    <source>
        <strain evidence="1 2">IP3-3</strain>
    </source>
</reference>
<dbReference type="AlphaFoldDB" id="A0A0W0GKB6"/>
<accession>A0A0W0GKB6</accession>
<dbReference type="EMBL" id="LFDV01000002">
    <property type="protein sequence ID" value="KTB48991.1"/>
    <property type="molecule type" value="Genomic_DNA"/>
</dbReference>
<gene>
    <name evidence="1" type="ORF">DEALK_18380</name>
</gene>
<evidence type="ECO:0000313" key="2">
    <source>
        <dbReference type="Proteomes" id="UP000053947"/>
    </source>
</evidence>
<dbReference type="Proteomes" id="UP000053947">
    <property type="component" value="Unassembled WGS sequence"/>
</dbReference>
<name>A0A0W0GKB6_9CHLR</name>
<evidence type="ECO:0000313" key="1">
    <source>
        <dbReference type="EMBL" id="KTB48991.1"/>
    </source>
</evidence>
<sequence length="167" mass="17590">MSLFVRAKSGATRLSEIEIDTDKDWGGKLIRNLGGIDALMQPGDIIYRGQAVFERLPIQYGTGYNVLKALNQGGGRPGWLDIQELIAYMTGAVNRVADPPLLVMPRPSMLLTAAEDHSGGAFTAGKALSVAAPVIAVSSEANVELAQSRAMTLAVQAPSIGVTAQLV</sequence>